<keyword evidence="2" id="KW-0812">Transmembrane</keyword>
<feature type="region of interest" description="Disordered" evidence="1">
    <location>
        <begin position="1"/>
        <end position="43"/>
    </location>
</feature>
<gene>
    <name evidence="3" type="ORF">SAMN04488570_1704</name>
</gene>
<feature type="transmembrane region" description="Helical" evidence="2">
    <location>
        <begin position="54"/>
        <end position="74"/>
    </location>
</feature>
<protein>
    <submittedName>
        <fullName evidence="3">Uncharacterized protein</fullName>
    </submittedName>
</protein>
<reference evidence="4" key="1">
    <citation type="submission" date="2016-10" db="EMBL/GenBank/DDBJ databases">
        <authorList>
            <person name="Varghese N."/>
            <person name="Submissions S."/>
        </authorList>
    </citation>
    <scope>NUCLEOTIDE SEQUENCE [LARGE SCALE GENOMIC DNA]</scope>
    <source>
        <strain evidence="4">DSM 22127</strain>
    </source>
</reference>
<dbReference type="AlphaFoldDB" id="A0A1H1RJF8"/>
<evidence type="ECO:0000313" key="3">
    <source>
        <dbReference type="EMBL" id="SDS35838.1"/>
    </source>
</evidence>
<feature type="compositionally biased region" description="Low complexity" evidence="1">
    <location>
        <begin position="94"/>
        <end position="109"/>
    </location>
</feature>
<dbReference type="STRING" id="642780.SAMN04488570_1704"/>
<evidence type="ECO:0000256" key="2">
    <source>
        <dbReference type="SAM" id="Phobius"/>
    </source>
</evidence>
<name>A0A1H1RJF8_9ACTN</name>
<feature type="compositionally biased region" description="Pro residues" evidence="1">
    <location>
        <begin position="9"/>
        <end position="18"/>
    </location>
</feature>
<dbReference type="Proteomes" id="UP000198859">
    <property type="component" value="Chromosome I"/>
</dbReference>
<keyword evidence="2" id="KW-0472">Membrane</keyword>
<proteinExistence type="predicted"/>
<accession>A0A1H1RJF8</accession>
<evidence type="ECO:0000313" key="4">
    <source>
        <dbReference type="Proteomes" id="UP000198859"/>
    </source>
</evidence>
<feature type="region of interest" description="Disordered" evidence="1">
    <location>
        <begin position="78"/>
        <end position="109"/>
    </location>
</feature>
<evidence type="ECO:0000256" key="1">
    <source>
        <dbReference type="SAM" id="MobiDB-lite"/>
    </source>
</evidence>
<organism evidence="3 4">
    <name type="scientific">Nocardioides scoriae</name>
    <dbReference type="NCBI Taxonomy" id="642780"/>
    <lineage>
        <taxon>Bacteria</taxon>
        <taxon>Bacillati</taxon>
        <taxon>Actinomycetota</taxon>
        <taxon>Actinomycetes</taxon>
        <taxon>Propionibacteriales</taxon>
        <taxon>Nocardioidaceae</taxon>
        <taxon>Nocardioides</taxon>
    </lineage>
</organism>
<dbReference type="EMBL" id="LT629757">
    <property type="protein sequence ID" value="SDS35838.1"/>
    <property type="molecule type" value="Genomic_DNA"/>
</dbReference>
<sequence length="291" mass="30520">MATRFNPPSTWPVPPEGWSPPAGWQPDPSWGPAPPGWPLWVDDEQTPRRGRRRALAAAAVGVAVAGAVALLHAIGATSTTEPSVIGPSRAATDASGTPASPCPSTGTSCSTRRYGSDLGAAEEWLTGLDRGAGGLLQKTAGPGGLVGGEVGSPRPMAAASTDLQLDELVRRERSCAVYRDAPHQVAVVTDAEDAVAAYVIANEVVETPEELRVGASLDDLRATYAELQVEQAGDGGWFALTAPQRRWDDVADQEYDASMAFWVGSDERVQLWAVGRTEYVTSADLCPEAGS</sequence>
<keyword evidence="2" id="KW-1133">Transmembrane helix</keyword>
<keyword evidence="4" id="KW-1185">Reference proteome</keyword>